<feature type="compositionally biased region" description="Basic residues" evidence="1">
    <location>
        <begin position="293"/>
        <end position="303"/>
    </location>
</feature>
<feature type="region of interest" description="Disordered" evidence="1">
    <location>
        <begin position="848"/>
        <end position="892"/>
    </location>
</feature>
<proteinExistence type="predicted"/>
<feature type="compositionally biased region" description="Polar residues" evidence="1">
    <location>
        <begin position="567"/>
        <end position="584"/>
    </location>
</feature>
<comment type="caution">
    <text evidence="2">The sequence shown here is derived from an EMBL/GenBank/DDBJ whole genome shotgun (WGS) entry which is preliminary data.</text>
</comment>
<feature type="compositionally biased region" description="Basic and acidic residues" evidence="1">
    <location>
        <begin position="545"/>
        <end position="564"/>
    </location>
</feature>
<reference evidence="2 3" key="1">
    <citation type="submission" date="2021-06" db="EMBL/GenBank/DDBJ databases">
        <title>Caerostris extrusa draft genome.</title>
        <authorList>
            <person name="Kono N."/>
            <person name="Arakawa K."/>
        </authorList>
    </citation>
    <scope>NUCLEOTIDE SEQUENCE [LARGE SCALE GENOMIC DNA]</scope>
</reference>
<feature type="compositionally biased region" description="Acidic residues" evidence="1">
    <location>
        <begin position="525"/>
        <end position="540"/>
    </location>
</feature>
<feature type="compositionally biased region" description="Basic and acidic residues" evidence="1">
    <location>
        <begin position="218"/>
        <end position="232"/>
    </location>
</feature>
<feature type="compositionally biased region" description="Polar residues" evidence="1">
    <location>
        <begin position="486"/>
        <end position="516"/>
    </location>
</feature>
<accession>A0AAV4XSE2</accession>
<gene>
    <name evidence="2" type="primary">AVEN_103772_1</name>
    <name evidence="2" type="ORF">CEXT_706511</name>
</gene>
<sequence>MKEPEEISTGAEVHCSTVKTEVTTMLSESPPPDNNHGLLDQCASDDDTVQVPNSLSRWRHHTDLQHLQEGTSPIARWQHEHDLQNISTTESKQTESDESDDGLPPQLKEIYSSFKMKDNKMVRKQGKCPPKQKTTTGASREELDDLDIEMFAVSKSSDNQKSVTNGDSDVDDALRSFNLLDEYTSEENSENETNYPVNFRDTTVNAEPEADVLGDAINDPHKPNAETHDSHNSLENPCSDNSDNCPLCRDPSFKSSRINDLFSGKDVEHDVQSLLQKTYPKMVGLDGGSRKLKETKKRTKKRPKESTELKHDDSGYVEDDDDDDEEEEDSLGEKREKRRPLTLEMSRKSLSTAFYESKSLKPESSGYPVPESFQEFSKQLEQSLSGEEIKAGFLEQEKWNIPENLSQFSAWLLDKELKKISTREEMEKMFVDDIMSLREQTIAEFLKHSCSVQEKMNLKSSDIIQDLKSKNSLDKPDLTIKPNESLELNESDSLISQENVENSTNDSSPEFKNNSVVKPEHSDAPEWDFGSDDTNNEDPVSDPIADEKNIIRKPEIHSRTKDGDLSVSGSGTQIQPKVNDTTSDGVLPLTSESEGEASPELIRPQVTPSVDHQNELEWVNIVAPSRGEEETHSDGSERESDLMTPKGAFEGCGGEKEADAISSLEASVVSGREEEVSQSHVQAVSCHAHPSDGTASLVIEEQNSDDGATGRLCDNANVNTASEDVASEESGDKKVSVEFTTLDCCVERSDVGERVVEPDASEEKVSEQHSLIILEEDLHFSQNTGEGICQLTDELIISYSEKESIQPVEQVTECVEPDLISGCERAPQEAPVSEAPCEKEEHVFRAEYKRSSSLGREQEEEPTVEFGVQSKSTPDLRRCHEQPRSSAPLSALLSKSVSQRIQDYLGQSTRDERLLRSLPPAERSRHYRRICVSTETVVERAARFEARSQSSRRPAPRDESPFKIRSGSCPLQHEAQLVLDIQADGHRAAHHRLTQEQALCPEG</sequence>
<feature type="region of interest" description="Disordered" evidence="1">
    <location>
        <begin position="82"/>
        <end position="106"/>
    </location>
</feature>
<feature type="compositionally biased region" description="Basic and acidic residues" evidence="1">
    <location>
        <begin position="626"/>
        <end position="641"/>
    </location>
</feature>
<feature type="region of interest" description="Disordered" evidence="1">
    <location>
        <begin position="273"/>
        <end position="344"/>
    </location>
</feature>
<dbReference type="AlphaFoldDB" id="A0AAV4XSE2"/>
<evidence type="ECO:0000313" key="2">
    <source>
        <dbReference type="EMBL" id="GIY96916.1"/>
    </source>
</evidence>
<dbReference type="EMBL" id="BPLR01000715">
    <property type="protein sequence ID" value="GIY96916.1"/>
    <property type="molecule type" value="Genomic_DNA"/>
</dbReference>
<feature type="region of interest" description="Disordered" evidence="1">
    <location>
        <begin position="23"/>
        <end position="49"/>
    </location>
</feature>
<feature type="compositionally biased region" description="Acidic residues" evidence="1">
    <location>
        <begin position="315"/>
        <end position="330"/>
    </location>
</feature>
<feature type="region of interest" description="Disordered" evidence="1">
    <location>
        <begin position="118"/>
        <end position="144"/>
    </location>
</feature>
<feature type="region of interest" description="Disordered" evidence="1">
    <location>
        <begin position="178"/>
        <end position="250"/>
    </location>
</feature>
<feature type="compositionally biased region" description="Basic and acidic residues" evidence="1">
    <location>
        <begin position="304"/>
        <end position="314"/>
    </location>
</feature>
<organism evidence="2 3">
    <name type="scientific">Caerostris extrusa</name>
    <name type="common">Bark spider</name>
    <name type="synonym">Caerostris bankana</name>
    <dbReference type="NCBI Taxonomy" id="172846"/>
    <lineage>
        <taxon>Eukaryota</taxon>
        <taxon>Metazoa</taxon>
        <taxon>Ecdysozoa</taxon>
        <taxon>Arthropoda</taxon>
        <taxon>Chelicerata</taxon>
        <taxon>Arachnida</taxon>
        <taxon>Araneae</taxon>
        <taxon>Araneomorphae</taxon>
        <taxon>Entelegynae</taxon>
        <taxon>Araneoidea</taxon>
        <taxon>Araneidae</taxon>
        <taxon>Caerostris</taxon>
    </lineage>
</organism>
<dbReference type="Proteomes" id="UP001054945">
    <property type="component" value="Unassembled WGS sequence"/>
</dbReference>
<name>A0AAV4XSE2_CAEEX</name>
<feature type="region of interest" description="Disordered" evidence="1">
    <location>
        <begin position="943"/>
        <end position="967"/>
    </location>
</feature>
<evidence type="ECO:0000256" key="1">
    <source>
        <dbReference type="SAM" id="MobiDB-lite"/>
    </source>
</evidence>
<feature type="compositionally biased region" description="Basic and acidic residues" evidence="1">
    <location>
        <begin position="874"/>
        <end position="883"/>
    </location>
</feature>
<protein>
    <submittedName>
        <fullName evidence="2">Uncharacterized protein</fullName>
    </submittedName>
</protein>
<feature type="region of interest" description="Disordered" evidence="1">
    <location>
        <begin position="669"/>
        <end position="689"/>
    </location>
</feature>
<evidence type="ECO:0000313" key="3">
    <source>
        <dbReference type="Proteomes" id="UP001054945"/>
    </source>
</evidence>
<feature type="region of interest" description="Disordered" evidence="1">
    <location>
        <begin position="473"/>
        <end position="657"/>
    </location>
</feature>
<feature type="compositionally biased region" description="Polar residues" evidence="1">
    <location>
        <begin position="233"/>
        <end position="244"/>
    </location>
</feature>
<feature type="compositionally biased region" description="Basic and acidic residues" evidence="1">
    <location>
        <begin position="331"/>
        <end position="344"/>
    </location>
</feature>
<keyword evidence="3" id="KW-1185">Reference proteome</keyword>